<dbReference type="Gene3D" id="1.25.10.10">
    <property type="entry name" value="Leucine-rich Repeat Variant"/>
    <property type="match status" value="2"/>
</dbReference>
<accession>A0AAQ4PHE1</accession>
<dbReference type="PANTHER" id="PTHR14222:SF1">
    <property type="entry name" value="CONDENSIN-2 COMPLEX SUBUNIT D3"/>
    <property type="match status" value="1"/>
</dbReference>
<evidence type="ECO:0000256" key="1">
    <source>
        <dbReference type="ARBA" id="ARBA00004123"/>
    </source>
</evidence>
<dbReference type="InterPro" id="IPR016024">
    <property type="entry name" value="ARM-type_fold"/>
</dbReference>
<dbReference type="InterPro" id="IPR032682">
    <property type="entry name" value="Cnd1_C"/>
</dbReference>
<evidence type="ECO:0000313" key="9">
    <source>
        <dbReference type="Ensembl" id="ENSGACP00000037903.1"/>
    </source>
</evidence>
<dbReference type="GO" id="GO:0005634">
    <property type="term" value="C:nucleus"/>
    <property type="evidence" value="ECO:0007669"/>
    <property type="project" value="UniProtKB-SubCell"/>
</dbReference>
<feature type="domain" description="Condensin complex subunit 1 C-terminal" evidence="8">
    <location>
        <begin position="902"/>
        <end position="1069"/>
    </location>
</feature>
<feature type="compositionally biased region" description="Acidic residues" evidence="7">
    <location>
        <begin position="165"/>
        <end position="184"/>
    </location>
</feature>
<keyword evidence="5" id="KW-0539">Nucleus</keyword>
<dbReference type="AlphaFoldDB" id="A0AAQ4PHE1"/>
<proteinExistence type="predicted"/>
<dbReference type="Proteomes" id="UP000007635">
    <property type="component" value="Chromosome VI"/>
</dbReference>
<name>A0AAQ4PHE1_GASAC</name>
<dbReference type="GeneTree" id="ENSGT00940000153566"/>
<keyword evidence="2" id="KW-0132">Cell division</keyword>
<keyword evidence="10" id="KW-1185">Reference proteome</keyword>
<dbReference type="GO" id="GO:0000779">
    <property type="term" value="C:condensed chromosome, centromeric region"/>
    <property type="evidence" value="ECO:0007669"/>
    <property type="project" value="TreeGrafter"/>
</dbReference>
<reference evidence="9 10" key="1">
    <citation type="journal article" date="2021" name="G3 (Bethesda)">
        <title>Improved contiguity of the threespine stickleback genome using long-read sequencing.</title>
        <authorList>
            <person name="Nath S."/>
            <person name="Shaw D.E."/>
            <person name="White M.A."/>
        </authorList>
    </citation>
    <scope>NUCLEOTIDE SEQUENCE [LARGE SCALE GENOMIC DNA]</scope>
    <source>
        <strain evidence="9 10">Lake Benthic</strain>
    </source>
</reference>
<evidence type="ECO:0000256" key="7">
    <source>
        <dbReference type="SAM" id="MobiDB-lite"/>
    </source>
</evidence>
<evidence type="ECO:0000256" key="5">
    <source>
        <dbReference type="ARBA" id="ARBA00023242"/>
    </source>
</evidence>
<dbReference type="GO" id="GO:0010032">
    <property type="term" value="P:meiotic chromosome condensation"/>
    <property type="evidence" value="ECO:0007669"/>
    <property type="project" value="TreeGrafter"/>
</dbReference>
<evidence type="ECO:0000256" key="4">
    <source>
        <dbReference type="ARBA" id="ARBA00023067"/>
    </source>
</evidence>
<organism evidence="9 10">
    <name type="scientific">Gasterosteus aculeatus aculeatus</name>
    <name type="common">three-spined stickleback</name>
    <dbReference type="NCBI Taxonomy" id="481459"/>
    <lineage>
        <taxon>Eukaryota</taxon>
        <taxon>Metazoa</taxon>
        <taxon>Chordata</taxon>
        <taxon>Craniata</taxon>
        <taxon>Vertebrata</taxon>
        <taxon>Euteleostomi</taxon>
        <taxon>Actinopterygii</taxon>
        <taxon>Neopterygii</taxon>
        <taxon>Teleostei</taxon>
        <taxon>Neoteleostei</taxon>
        <taxon>Acanthomorphata</taxon>
        <taxon>Eupercaria</taxon>
        <taxon>Perciformes</taxon>
        <taxon>Cottioidei</taxon>
        <taxon>Gasterosteales</taxon>
        <taxon>Gasterosteidae</taxon>
        <taxon>Gasterosteus</taxon>
    </lineage>
</organism>
<comment type="subcellular location">
    <subcellularLocation>
        <location evidence="1">Nucleus</location>
    </subcellularLocation>
</comment>
<keyword evidence="3" id="KW-0498">Mitosis</keyword>
<evidence type="ECO:0000256" key="2">
    <source>
        <dbReference type="ARBA" id="ARBA00022618"/>
    </source>
</evidence>
<evidence type="ECO:0000256" key="6">
    <source>
        <dbReference type="ARBA" id="ARBA00023306"/>
    </source>
</evidence>
<keyword evidence="6" id="KW-0131">Cell cycle</keyword>
<keyword evidence="4" id="KW-0226">DNA condensation</keyword>
<feature type="region of interest" description="Disordered" evidence="7">
    <location>
        <begin position="133"/>
        <end position="185"/>
    </location>
</feature>
<feature type="compositionally biased region" description="Basic and acidic residues" evidence="7">
    <location>
        <begin position="152"/>
        <end position="164"/>
    </location>
</feature>
<reference evidence="9" key="3">
    <citation type="submission" date="2025-09" db="UniProtKB">
        <authorList>
            <consortium name="Ensembl"/>
        </authorList>
    </citation>
    <scope>IDENTIFICATION</scope>
</reference>
<dbReference type="GO" id="GO:0042393">
    <property type="term" value="F:histone binding"/>
    <property type="evidence" value="ECO:0007669"/>
    <property type="project" value="TreeGrafter"/>
</dbReference>
<dbReference type="GO" id="GO:0000796">
    <property type="term" value="C:condensin complex"/>
    <property type="evidence" value="ECO:0007669"/>
    <property type="project" value="TreeGrafter"/>
</dbReference>
<sequence length="1259" mass="142099">MSLISALQFLRLNEIPEAWVDAVWDLEFTKRIPLDDTIAGHLSVNGTLQVNSISSIIWSILGENHVSIKSLVAVLSFFVLAGKAKKASVQQRVSGLHAASLYLLLLGVQGSIAAKVFHEVLLDTCSDLTSHCWPQDSRKKRKKDGPKSSQADGKRSRPQWKDTPEMEVNEADDEEEEEEEDEEELHFSAQDLVKIRDAVVLLVQSLLRLLQTFSLKDRPQSADNCTQIFSKLLHFEPVTGEMTFANPHDVTQLRSVPEMAFCGLQVLCSSKHGDQKESLRRVFHQLLYIILMMNKGDRGKPSLLIPSQAVLSTRDQTIHFVCHLVNELKEIALPVLQILLQHICFQMVEKSDFRSHGAQAVGMLTSQMTSKDYACFIKWLFKFSNSSKMVCRLFSVDVVMVLLEQPERGPQECQDPELSCFLPHKFLIQNLLFARRVDESPSVQGHALACLAQCLELPSFNVTRAVHNLFSASMNAHTLWTDWQELVSRLCRHVYTESVLICLINAAKENLAHLLRRIKDSKTHVRKSALQVPGKLKCYHFKYCASRCVIPLSLENLATLSERCRDPAVSVKKKAMQCVAELLAAKPDSSMVQKAWLQSVVSALVDPENSVRDKALEALDQVLLSHLKPYSASLHLDAGQRLTWDLLGLLCSECRNLSWYFSRAFTIWSKQNKFTEALIGNLISHTEADHAAGAWLLLSKVTNVTATTCCHILCVMGDIAEHLNKDTKDRIVADLMSWLKTFTLSLDVICAAVETLYQLGRSKEIKQTQAFLSLHCGELMSVCEAYLAGVLLRERGAQNLNEELMVKHLHTLGVASLHCPAKVSKRTVLLVESVLMIHSDKLAGQEELPASLSQFKANSLPSRVRAHGVLTLGKLCLQHEELVKKYLPVFARELEVGTEVAVRNNLVVIMCDLSIRYTNRVDNYIPNISACLQDSEAVIRVHTLIMLTNLLQEEFVKWKGSLFFHFMVALVDPVPSVVSLCEYCLVQVLLKDNPEMFSQHFIECIFHFSDYNKHKSYNRFPQSEREKARFSLKGPQHREKRFRIYRFLLEHFTDTQRFNITVKINQTILACFADEELQLDADGAEVLSETFNILSLKEIKLQAMSAPIESTEGEEPEDENMATIVKAVLQVAQKKVVSQVQKKAFIENTVPLIISLKSLLEQKRSPVLRDLMAYLHVTMQDYRNEVKDLFSGDEQLAAELEFDLKTAEKESEISKQVDNCSLTREGSPVRSAALLPFIFATPQPPRPNTLAARLAHTDR</sequence>
<dbReference type="GO" id="GO:0051301">
    <property type="term" value="P:cell division"/>
    <property type="evidence" value="ECO:0007669"/>
    <property type="project" value="UniProtKB-KW"/>
</dbReference>
<evidence type="ECO:0000313" key="10">
    <source>
        <dbReference type="Proteomes" id="UP000007635"/>
    </source>
</evidence>
<dbReference type="InterPro" id="IPR011989">
    <property type="entry name" value="ARM-like"/>
</dbReference>
<dbReference type="Pfam" id="PF12717">
    <property type="entry name" value="Cnd1"/>
    <property type="match status" value="1"/>
</dbReference>
<reference evidence="9" key="2">
    <citation type="submission" date="2025-08" db="UniProtKB">
        <authorList>
            <consortium name="Ensembl"/>
        </authorList>
    </citation>
    <scope>IDENTIFICATION</scope>
</reference>
<dbReference type="SUPFAM" id="SSF48371">
    <property type="entry name" value="ARM repeat"/>
    <property type="match status" value="1"/>
</dbReference>
<dbReference type="PANTHER" id="PTHR14222">
    <property type="entry name" value="CONDENSIN"/>
    <property type="match status" value="1"/>
</dbReference>
<dbReference type="InterPro" id="IPR026971">
    <property type="entry name" value="CND1/NCAPD3"/>
</dbReference>
<protein>
    <recommendedName>
        <fullName evidence="8">Condensin complex subunit 1 C-terminal domain-containing protein</fullName>
    </recommendedName>
</protein>
<evidence type="ECO:0000259" key="8">
    <source>
        <dbReference type="Pfam" id="PF12717"/>
    </source>
</evidence>
<evidence type="ECO:0000256" key="3">
    <source>
        <dbReference type="ARBA" id="ARBA00022776"/>
    </source>
</evidence>
<dbReference type="Ensembl" id="ENSGACT00000050585.1">
    <property type="protein sequence ID" value="ENSGACP00000037903.1"/>
    <property type="gene ID" value="ENSGACG00000003922.2"/>
</dbReference>
<dbReference type="GO" id="GO:0007076">
    <property type="term" value="P:mitotic chromosome condensation"/>
    <property type="evidence" value="ECO:0007669"/>
    <property type="project" value="InterPro"/>
</dbReference>